<dbReference type="InterPro" id="IPR052810">
    <property type="entry name" value="Plant_NAT"/>
</dbReference>
<sequence length="219" mass="25154">MFTLKCDYTLWSSLHIYVLPIEKHIMQFSENIHTEKLSVNQAFSFYKSQLKCKNFYPVDVETILRGNPSLGTWVCYFNDDGSEDVHIKDRNTDTTKLSSWIVFSLWNSREVCCGSLQKPSGFLFMYGLFGEGKKVRDLMKASWNFAAKFGEDENCKLVITEIGDSDPLKNHIPLESSMLCIKDVWYLKNVTENLGVNNEERTIALSGDLGNVFVDPRDF</sequence>
<protein>
    <submittedName>
        <fullName evidence="2">Probable N-acetyltransferase HLS1-like</fullName>
    </submittedName>
</protein>
<dbReference type="Proteomes" id="UP000813463">
    <property type="component" value="Chromosome 3"/>
</dbReference>
<dbReference type="PANTHER" id="PTHR47370">
    <property type="entry name" value="ACYL-COA N-ACYLTRANSFERASES (NAT) SUPERFAMILY PROTEIN"/>
    <property type="match status" value="1"/>
</dbReference>
<organism evidence="1 2">
    <name type="scientific">Spinacia oleracea</name>
    <name type="common">Spinach</name>
    <dbReference type="NCBI Taxonomy" id="3562"/>
    <lineage>
        <taxon>Eukaryota</taxon>
        <taxon>Viridiplantae</taxon>
        <taxon>Streptophyta</taxon>
        <taxon>Embryophyta</taxon>
        <taxon>Tracheophyta</taxon>
        <taxon>Spermatophyta</taxon>
        <taxon>Magnoliopsida</taxon>
        <taxon>eudicotyledons</taxon>
        <taxon>Gunneridae</taxon>
        <taxon>Pentapetalae</taxon>
        <taxon>Caryophyllales</taxon>
        <taxon>Chenopodiaceae</taxon>
        <taxon>Chenopodioideae</taxon>
        <taxon>Anserineae</taxon>
        <taxon>Spinacia</taxon>
    </lineage>
</organism>
<name>A0A9R0IMV7_SPIOL</name>
<dbReference type="PANTHER" id="PTHR47370:SF4">
    <property type="entry name" value="N-ACETYLTRANSFERASE HLS1-LIKE-RELATED"/>
    <property type="match status" value="1"/>
</dbReference>
<gene>
    <name evidence="2" type="primary">LOC110791833</name>
</gene>
<keyword evidence="1" id="KW-1185">Reference proteome</keyword>
<reference evidence="1" key="1">
    <citation type="journal article" date="2021" name="Nat. Commun.">
        <title>Genomic analyses provide insights into spinach domestication and the genetic basis of agronomic traits.</title>
        <authorList>
            <person name="Cai X."/>
            <person name="Sun X."/>
            <person name="Xu C."/>
            <person name="Sun H."/>
            <person name="Wang X."/>
            <person name="Ge C."/>
            <person name="Zhang Z."/>
            <person name="Wang Q."/>
            <person name="Fei Z."/>
            <person name="Jiao C."/>
            <person name="Wang Q."/>
        </authorList>
    </citation>
    <scope>NUCLEOTIDE SEQUENCE [LARGE SCALE GENOMIC DNA]</scope>
    <source>
        <strain evidence="1">cv. Varoflay</strain>
    </source>
</reference>
<accession>A0A9R0IMV7</accession>
<reference evidence="2" key="2">
    <citation type="submission" date="2025-08" db="UniProtKB">
        <authorList>
            <consortium name="RefSeq"/>
        </authorList>
    </citation>
    <scope>IDENTIFICATION</scope>
    <source>
        <tissue evidence="2">Leaf</tissue>
    </source>
</reference>
<evidence type="ECO:0000313" key="1">
    <source>
        <dbReference type="Proteomes" id="UP000813463"/>
    </source>
</evidence>
<proteinExistence type="predicted"/>
<evidence type="ECO:0000313" key="2">
    <source>
        <dbReference type="RefSeq" id="XP_021852282.2"/>
    </source>
</evidence>
<dbReference type="KEGG" id="soe:110791833"/>
<dbReference type="RefSeq" id="XP_021852282.2">
    <property type="nucleotide sequence ID" value="XM_021996590.2"/>
</dbReference>
<dbReference type="GeneID" id="110791833"/>
<dbReference type="AlphaFoldDB" id="A0A9R0IMV7"/>
<dbReference type="GO" id="GO:0016747">
    <property type="term" value="F:acyltransferase activity, transferring groups other than amino-acyl groups"/>
    <property type="evidence" value="ECO:0007669"/>
    <property type="project" value="InterPro"/>
</dbReference>
<dbReference type="GO" id="GO:0009734">
    <property type="term" value="P:auxin-activated signaling pathway"/>
    <property type="evidence" value="ECO:0000318"/>
    <property type="project" value="GO_Central"/>
</dbReference>